<organism evidence="1">
    <name type="scientific">Manihot esculenta</name>
    <name type="common">Cassava</name>
    <name type="synonym">Jatropha manihot</name>
    <dbReference type="NCBI Taxonomy" id="3983"/>
    <lineage>
        <taxon>Eukaryota</taxon>
        <taxon>Viridiplantae</taxon>
        <taxon>Streptophyta</taxon>
        <taxon>Embryophyta</taxon>
        <taxon>Tracheophyta</taxon>
        <taxon>Spermatophyta</taxon>
        <taxon>Magnoliopsida</taxon>
        <taxon>eudicotyledons</taxon>
        <taxon>Gunneridae</taxon>
        <taxon>Pentapetalae</taxon>
        <taxon>rosids</taxon>
        <taxon>fabids</taxon>
        <taxon>Malpighiales</taxon>
        <taxon>Euphorbiaceae</taxon>
        <taxon>Crotonoideae</taxon>
        <taxon>Manihoteae</taxon>
        <taxon>Manihot</taxon>
    </lineage>
</organism>
<name>A0A2C9W8H6_MANES</name>
<evidence type="ECO:0000313" key="1">
    <source>
        <dbReference type="EMBL" id="OAY54670.1"/>
    </source>
</evidence>
<sequence length="67" mass="7570">MPKSIPKIQQFQQLKLVDFLSNKKLKKNGRFLNHYTCTLASAGYKSYNRGLVNLESSLKIVALGQAK</sequence>
<dbReference type="EMBL" id="CM004389">
    <property type="protein sequence ID" value="OAY54670.1"/>
    <property type="molecule type" value="Genomic_DNA"/>
</dbReference>
<proteinExistence type="predicted"/>
<accession>A0A2C9W8H6</accession>
<gene>
    <name evidence="1" type="ORF">MANES_03G093100</name>
</gene>
<protein>
    <submittedName>
        <fullName evidence="1">Uncharacterized protein</fullName>
    </submittedName>
</protein>
<dbReference type="AlphaFoldDB" id="A0A2C9W8H6"/>
<reference evidence="1" key="1">
    <citation type="submission" date="2016-02" db="EMBL/GenBank/DDBJ databases">
        <title>WGS assembly of Manihot esculenta.</title>
        <authorList>
            <person name="Bredeson J.V."/>
            <person name="Prochnik S.E."/>
            <person name="Lyons J.B."/>
            <person name="Schmutz J."/>
            <person name="Grimwood J."/>
            <person name="Vrebalov J."/>
            <person name="Bart R.S."/>
            <person name="Amuge T."/>
            <person name="Ferguson M.E."/>
            <person name="Green R."/>
            <person name="Putnam N."/>
            <person name="Stites J."/>
            <person name="Rounsley S."/>
            <person name="Rokhsar D.S."/>
        </authorList>
    </citation>
    <scope>NUCLEOTIDE SEQUENCE [LARGE SCALE GENOMIC DNA]</scope>
    <source>
        <tissue evidence="1">Leaf</tissue>
    </source>
</reference>